<reference evidence="1 2" key="1">
    <citation type="submission" date="2019-10" db="EMBL/GenBank/DDBJ databases">
        <title>Streptomyces tenebrisbrunneis sp.nov., an endogenous actinomycete isolated from of Lycium ruthenicum.</title>
        <authorList>
            <person name="Ma L."/>
        </authorList>
    </citation>
    <scope>NUCLEOTIDE SEQUENCE [LARGE SCALE GENOMIC DNA]</scope>
    <source>
        <strain evidence="1 2">TRM 66187</strain>
    </source>
</reference>
<evidence type="ECO:0000313" key="2">
    <source>
        <dbReference type="Proteomes" id="UP000621266"/>
    </source>
</evidence>
<dbReference type="Proteomes" id="UP000621266">
    <property type="component" value="Unassembled WGS sequence"/>
</dbReference>
<evidence type="ECO:0000313" key="1">
    <source>
        <dbReference type="EMBL" id="KAF4407957.1"/>
    </source>
</evidence>
<organism evidence="1 2">
    <name type="scientific">Streptomyces lycii</name>
    <dbReference type="NCBI Taxonomy" id="2654337"/>
    <lineage>
        <taxon>Bacteria</taxon>
        <taxon>Bacillati</taxon>
        <taxon>Actinomycetota</taxon>
        <taxon>Actinomycetes</taxon>
        <taxon>Kitasatosporales</taxon>
        <taxon>Streptomycetaceae</taxon>
        <taxon>Streptomyces</taxon>
    </lineage>
</organism>
<name>A0ABQ7FH73_9ACTN</name>
<comment type="caution">
    <text evidence="1">The sequence shown here is derived from an EMBL/GenBank/DDBJ whole genome shotgun (WGS) entry which is preliminary data.</text>
</comment>
<accession>A0ABQ7FH73</accession>
<keyword evidence="2" id="KW-1185">Reference proteome</keyword>
<protein>
    <submittedName>
        <fullName evidence="1">Uncharacterized protein</fullName>
    </submittedName>
</protein>
<gene>
    <name evidence="1" type="ORF">GCU69_16405</name>
</gene>
<sequence length="88" mass="9221">MPAVVQLPAGKALTVRTAADVFLGSLDNPNTLRSYGIGVGKTAEHLGEDRPLAVVADDEDGSTLELSWGSSAVNTWNARRSAVLSWLG</sequence>
<dbReference type="EMBL" id="WHPN01000293">
    <property type="protein sequence ID" value="KAF4407957.1"/>
    <property type="molecule type" value="Genomic_DNA"/>
</dbReference>
<proteinExistence type="predicted"/>